<sequence length="80" mass="9023">MKLVWLTLAVLLLLSQAVPGRRHPLLCMGNKGVCRASCRKGEHPYLHCSNEQPCCLQSYMRISMVGGEEDSEWAQGNHWP</sequence>
<protein>
    <submittedName>
        <fullName evidence="2">Beta-defensin 119 isoform X1</fullName>
    </submittedName>
</protein>
<organism evidence="1 2">
    <name type="scientific">Echinops telfairi</name>
    <name type="common">Lesser hedgehog tenrec</name>
    <dbReference type="NCBI Taxonomy" id="9371"/>
    <lineage>
        <taxon>Eukaryota</taxon>
        <taxon>Metazoa</taxon>
        <taxon>Chordata</taxon>
        <taxon>Craniata</taxon>
        <taxon>Vertebrata</taxon>
        <taxon>Euteleostomi</taxon>
        <taxon>Mammalia</taxon>
        <taxon>Eutheria</taxon>
        <taxon>Afrotheria</taxon>
        <taxon>Tenrecidae</taxon>
        <taxon>Tenrecinae</taxon>
        <taxon>Echinops</taxon>
    </lineage>
</organism>
<dbReference type="Proteomes" id="UP000694863">
    <property type="component" value="Unplaced"/>
</dbReference>
<accession>A0AC55DIC8</accession>
<name>A0AC55DIC8_ECHTE</name>
<reference evidence="2" key="1">
    <citation type="submission" date="2025-08" db="UniProtKB">
        <authorList>
            <consortium name="RefSeq"/>
        </authorList>
    </citation>
    <scope>IDENTIFICATION</scope>
</reference>
<evidence type="ECO:0000313" key="1">
    <source>
        <dbReference type="Proteomes" id="UP000694863"/>
    </source>
</evidence>
<gene>
    <name evidence="2" type="primary">LOC101653923</name>
</gene>
<keyword evidence="1" id="KW-1185">Reference proteome</keyword>
<proteinExistence type="predicted"/>
<dbReference type="RefSeq" id="XP_045151490.1">
    <property type="nucleotide sequence ID" value="XM_045295555.1"/>
</dbReference>
<evidence type="ECO:0000313" key="2">
    <source>
        <dbReference type="RefSeq" id="XP_045151490.1"/>
    </source>
</evidence>